<gene>
    <name evidence="2" type="ORF">FVEG_06812</name>
</gene>
<dbReference type="SUPFAM" id="SSF53335">
    <property type="entry name" value="S-adenosyl-L-methionine-dependent methyltransferases"/>
    <property type="match status" value="1"/>
</dbReference>
<dbReference type="Proteomes" id="UP000009096">
    <property type="component" value="Chromosome 7"/>
</dbReference>
<dbReference type="AlphaFoldDB" id="W7M3W3"/>
<reference evidence="2 3" key="1">
    <citation type="journal article" date="2010" name="Nature">
        <title>Comparative genomics reveals mobile pathogenicity chromosomes in Fusarium.</title>
        <authorList>
            <person name="Ma L.J."/>
            <person name="van der Does H.C."/>
            <person name="Borkovich K.A."/>
            <person name="Coleman J.J."/>
            <person name="Daboussi M.J."/>
            <person name="Di Pietro A."/>
            <person name="Dufresne M."/>
            <person name="Freitag M."/>
            <person name="Grabherr M."/>
            <person name="Henrissat B."/>
            <person name="Houterman P.M."/>
            <person name="Kang S."/>
            <person name="Shim W.B."/>
            <person name="Woloshuk C."/>
            <person name="Xie X."/>
            <person name="Xu J.R."/>
            <person name="Antoniw J."/>
            <person name="Baker S.E."/>
            <person name="Bluhm B.H."/>
            <person name="Breakspear A."/>
            <person name="Brown D.W."/>
            <person name="Butchko R.A."/>
            <person name="Chapman S."/>
            <person name="Coulson R."/>
            <person name="Coutinho P.M."/>
            <person name="Danchin E.G."/>
            <person name="Diener A."/>
            <person name="Gale L.R."/>
            <person name="Gardiner D.M."/>
            <person name="Goff S."/>
            <person name="Hammond-Kosack K.E."/>
            <person name="Hilburn K."/>
            <person name="Hua-Van A."/>
            <person name="Jonkers W."/>
            <person name="Kazan K."/>
            <person name="Kodira C.D."/>
            <person name="Koehrsen M."/>
            <person name="Kumar L."/>
            <person name="Lee Y.H."/>
            <person name="Li L."/>
            <person name="Manners J.M."/>
            <person name="Miranda-Saavedra D."/>
            <person name="Mukherjee M."/>
            <person name="Park G."/>
            <person name="Park J."/>
            <person name="Park S.Y."/>
            <person name="Proctor R.H."/>
            <person name="Regev A."/>
            <person name="Ruiz-Roldan M.C."/>
            <person name="Sain D."/>
            <person name="Sakthikumar S."/>
            <person name="Sykes S."/>
            <person name="Schwartz D.C."/>
            <person name="Turgeon B.G."/>
            <person name="Wapinski I."/>
            <person name="Yoder O."/>
            <person name="Young S."/>
            <person name="Zeng Q."/>
            <person name="Zhou S."/>
            <person name="Galagan J."/>
            <person name="Cuomo C.A."/>
            <person name="Kistler H.C."/>
            <person name="Rep M."/>
        </authorList>
    </citation>
    <scope>NUCLEOTIDE SEQUENCE [LARGE SCALE GENOMIC DNA]</scope>
    <source>
        <strain evidence="3">M3125 / FGSC 7600</strain>
    </source>
</reference>
<evidence type="ECO:0000313" key="3">
    <source>
        <dbReference type="Proteomes" id="UP000009096"/>
    </source>
</evidence>
<dbReference type="PANTHER" id="PTHR42912">
    <property type="entry name" value="METHYLTRANSFERASE"/>
    <property type="match status" value="1"/>
</dbReference>
<protein>
    <recommendedName>
        <fullName evidence="1">Methyltransferase type 11 domain-containing protein</fullName>
    </recommendedName>
</protein>
<evidence type="ECO:0000313" key="2">
    <source>
        <dbReference type="EMBL" id="EWG46263.1"/>
    </source>
</evidence>
<dbReference type="OrthoDB" id="2013972at2759"/>
<dbReference type="VEuPathDB" id="FungiDB:FVEG_06812"/>
<dbReference type="EMBL" id="CM000584">
    <property type="protein sequence ID" value="EWG46263.1"/>
    <property type="molecule type" value="Genomic_DNA"/>
</dbReference>
<dbReference type="Pfam" id="PF08241">
    <property type="entry name" value="Methyltransf_11"/>
    <property type="match status" value="1"/>
</dbReference>
<keyword evidence="3" id="KW-1185">Reference proteome</keyword>
<feature type="domain" description="Methyltransferase type 11" evidence="1">
    <location>
        <begin position="84"/>
        <end position="185"/>
    </location>
</feature>
<dbReference type="GO" id="GO:0008757">
    <property type="term" value="F:S-adenosylmethionine-dependent methyltransferase activity"/>
    <property type="evidence" value="ECO:0007669"/>
    <property type="project" value="InterPro"/>
</dbReference>
<organism evidence="2 3">
    <name type="scientific">Gibberella moniliformis (strain M3125 / FGSC 7600)</name>
    <name type="common">Maize ear and stalk rot fungus</name>
    <name type="synonym">Fusarium verticillioides</name>
    <dbReference type="NCBI Taxonomy" id="334819"/>
    <lineage>
        <taxon>Eukaryota</taxon>
        <taxon>Fungi</taxon>
        <taxon>Dikarya</taxon>
        <taxon>Ascomycota</taxon>
        <taxon>Pezizomycotina</taxon>
        <taxon>Sordariomycetes</taxon>
        <taxon>Hypocreomycetidae</taxon>
        <taxon>Hypocreales</taxon>
        <taxon>Nectriaceae</taxon>
        <taxon>Fusarium</taxon>
        <taxon>Fusarium fujikuroi species complex</taxon>
    </lineage>
</organism>
<dbReference type="eggNOG" id="ENOG502S4V1">
    <property type="taxonomic scope" value="Eukaryota"/>
</dbReference>
<dbReference type="CDD" id="cd02440">
    <property type="entry name" value="AdoMet_MTases"/>
    <property type="match status" value="1"/>
</dbReference>
<dbReference type="Gene3D" id="3.40.50.150">
    <property type="entry name" value="Vaccinia Virus protein VP39"/>
    <property type="match status" value="1"/>
</dbReference>
<accession>W7M3W3</accession>
<dbReference type="RefSeq" id="XP_018752454.1">
    <property type="nucleotide sequence ID" value="XM_018895230.1"/>
</dbReference>
<dbReference type="InterPro" id="IPR050508">
    <property type="entry name" value="Methyltransf_Superfamily"/>
</dbReference>
<dbReference type="PANTHER" id="PTHR42912:SF83">
    <property type="entry name" value="METHYLTRANSFERASE TYPE 11 DOMAIN-CONTAINING PROTEIN"/>
    <property type="match status" value="1"/>
</dbReference>
<dbReference type="EMBL" id="DS022249">
    <property type="protein sequence ID" value="EWG46263.1"/>
    <property type="molecule type" value="Genomic_DNA"/>
</dbReference>
<dbReference type="InterPro" id="IPR013216">
    <property type="entry name" value="Methyltransf_11"/>
</dbReference>
<dbReference type="KEGG" id="fvr:FVEG_06812"/>
<dbReference type="GeneID" id="30064678"/>
<sequence>MIMTTQTKFMIHLIRTIELRTSRLTRMTSSETANALKTLREHYDSATMEAQMLYASKTMMPHLIKPLPTQMGISEKTSTPVTFLDNACGSGVLTHAVQQVLPKDILEKSTFLCADASDGMISVAKKRLDAEGWVNTEVKKLDATNTGLPENSFTHVGLGLALHVIPDPNAVLADAKRILKPGGIFGATTFHKDNTFWLPDIRTAFASFPFEAKLPEVMKMQMHDQGDWTNPAWIEEHLKKEGFQDVKVTAHDDSYTIESAEDYILQFGMMLGWLMKTWWSEEVQREHPLEEVKELLRRHLVEKHGGKGWDIEFKVICMTGRVD</sequence>
<evidence type="ECO:0000259" key="1">
    <source>
        <dbReference type="Pfam" id="PF08241"/>
    </source>
</evidence>
<proteinExistence type="predicted"/>
<dbReference type="InterPro" id="IPR029063">
    <property type="entry name" value="SAM-dependent_MTases_sf"/>
</dbReference>
<name>W7M3W3_GIBM7</name>